<dbReference type="InterPro" id="IPR051620">
    <property type="entry name" value="ORF904-like_C"/>
</dbReference>
<dbReference type="AlphaFoldDB" id="A0A6I4TG67"/>
<organism evidence="6 7">
    <name type="scientific">Tsuneonella aeria</name>
    <dbReference type="NCBI Taxonomy" id="1837929"/>
    <lineage>
        <taxon>Bacteria</taxon>
        <taxon>Pseudomonadati</taxon>
        <taxon>Pseudomonadota</taxon>
        <taxon>Alphaproteobacteria</taxon>
        <taxon>Sphingomonadales</taxon>
        <taxon>Erythrobacteraceae</taxon>
        <taxon>Tsuneonella</taxon>
    </lineage>
</organism>
<dbReference type="InterPro" id="IPR014015">
    <property type="entry name" value="Helicase_SF3_DNA-vir"/>
</dbReference>
<dbReference type="InterPro" id="IPR014818">
    <property type="entry name" value="Phage/plasmid_primase_P4_C"/>
</dbReference>
<dbReference type="SMART" id="SM00942">
    <property type="entry name" value="PriCT_1"/>
    <property type="match status" value="1"/>
</dbReference>
<dbReference type="PANTHER" id="PTHR35372">
    <property type="entry name" value="ATP BINDING PROTEIN-RELATED"/>
    <property type="match status" value="1"/>
</dbReference>
<keyword evidence="2" id="KW-0378">Hydrolase</keyword>
<dbReference type="Pfam" id="PF03288">
    <property type="entry name" value="Pox_D5"/>
    <property type="match status" value="1"/>
</dbReference>
<dbReference type="Proteomes" id="UP000439522">
    <property type="component" value="Unassembled WGS sequence"/>
</dbReference>
<reference evidence="6 7" key="1">
    <citation type="submission" date="2019-12" db="EMBL/GenBank/DDBJ databases">
        <title>Genomic-based taxomic classification of the family Erythrobacteraceae.</title>
        <authorList>
            <person name="Xu L."/>
        </authorList>
    </citation>
    <scope>NUCLEOTIDE SEQUENCE [LARGE SCALE GENOMIC DNA]</scope>
    <source>
        <strain evidence="6 7">100921-2</strain>
    </source>
</reference>
<dbReference type="InterPro" id="IPR015330">
    <property type="entry name" value="DNA_primase/pol_bifunc_N"/>
</dbReference>
<keyword evidence="4" id="KW-0067">ATP-binding</keyword>
<dbReference type="OrthoDB" id="9763644at2"/>
<dbReference type="SUPFAM" id="SSF52540">
    <property type="entry name" value="P-loop containing nucleoside triphosphate hydrolases"/>
    <property type="match status" value="1"/>
</dbReference>
<dbReference type="PANTHER" id="PTHR35372:SF2">
    <property type="entry name" value="SF3 HELICASE DOMAIN-CONTAINING PROTEIN"/>
    <property type="match status" value="1"/>
</dbReference>
<dbReference type="PROSITE" id="PS51206">
    <property type="entry name" value="SF3_HELICASE_1"/>
    <property type="match status" value="1"/>
</dbReference>
<evidence type="ECO:0000256" key="4">
    <source>
        <dbReference type="ARBA" id="ARBA00022840"/>
    </source>
</evidence>
<gene>
    <name evidence="6" type="ORF">GRI40_07840</name>
</gene>
<dbReference type="NCBIfam" id="TIGR01613">
    <property type="entry name" value="primase_Cterm"/>
    <property type="match status" value="1"/>
</dbReference>
<keyword evidence="1" id="KW-0547">Nucleotide-binding</keyword>
<dbReference type="Pfam" id="PF19263">
    <property type="entry name" value="DUF5906"/>
    <property type="match status" value="1"/>
</dbReference>
<dbReference type="InterPro" id="IPR014820">
    <property type="entry name" value="PriCT_1"/>
</dbReference>
<dbReference type="RefSeq" id="WP_160610806.1">
    <property type="nucleotide sequence ID" value="NZ_WTZA01000001.1"/>
</dbReference>
<evidence type="ECO:0000256" key="1">
    <source>
        <dbReference type="ARBA" id="ARBA00022741"/>
    </source>
</evidence>
<dbReference type="GO" id="GO:0004386">
    <property type="term" value="F:helicase activity"/>
    <property type="evidence" value="ECO:0007669"/>
    <property type="project" value="UniProtKB-KW"/>
</dbReference>
<dbReference type="InterPro" id="IPR027417">
    <property type="entry name" value="P-loop_NTPase"/>
</dbReference>
<dbReference type="Pfam" id="PF09250">
    <property type="entry name" value="Prim-Pol"/>
    <property type="match status" value="1"/>
</dbReference>
<dbReference type="InterPro" id="IPR006500">
    <property type="entry name" value="Helicase_put_C_phage/plasmid"/>
</dbReference>
<dbReference type="GO" id="GO:0005524">
    <property type="term" value="F:ATP binding"/>
    <property type="evidence" value="ECO:0007669"/>
    <property type="project" value="UniProtKB-KW"/>
</dbReference>
<accession>A0A6I4TG67</accession>
<dbReference type="Pfam" id="PF08708">
    <property type="entry name" value="PriCT_1"/>
    <property type="match status" value="1"/>
</dbReference>
<protein>
    <recommendedName>
        <fullName evidence="5">SF3 helicase domain-containing protein</fullName>
    </recommendedName>
</protein>
<evidence type="ECO:0000256" key="2">
    <source>
        <dbReference type="ARBA" id="ARBA00022801"/>
    </source>
</evidence>
<keyword evidence="7" id="KW-1185">Reference proteome</keyword>
<evidence type="ECO:0000313" key="7">
    <source>
        <dbReference type="Proteomes" id="UP000439522"/>
    </source>
</evidence>
<keyword evidence="3" id="KW-0347">Helicase</keyword>
<sequence length="691" mass="75182">MSSLASAAAAYVAEGLAILPLRPQSKRPATSHGKNDASADAALTALRFPKETDQNIGILTGAEAGLLVVDIDPRNGGEEAFARLERAFGKLPETRKVTTGGDGVHLYFRVPSATTGLSDRPNVAGYQGVDLKAGGYVVAPPSIHESGKAYELANDLPMACAPDWLIRLAQGGKRIRPAVSRGNGAIKEGGRNDTLFRMACALRSRGLGEDAVLAAILAENERLCSPPLDQDECERIGASAMRYEPSTAHPDTDLGNARRLVDRMDGAARYEPASRAWFVWDGRRWRQDAAGEVTQLAKAVADQLLFDAGQINDPETSKRRLAFANRSQGIARIKAMIDLAETEPGVPISFGQFDRQPHFLNVANGMVDLRSGALVAPDHSAFITNLIDVDFDADARCPVFESFLFDVLSGDEDLIEFVHRAIGYAATGETREQCFFIFHGEGANGKSTFLNVIRGLLGEYAKHTPTDTLVSKSGGASNDLARLAGARFVTASEANADQRMADAPVKQITGDEPITARLLYREFVTFQPTFKLFLATNQLPQVSGNDPAMWRRIRTVPFDRVFQPEEQDHTLSEKLATERSGILAWIVRGAVKWYSDGLTKPDAISRANAEYRAEMDSVGQFIAERCHISRAAEVSASVLYNSYRRFANDNGHSPVSQTMFGRTLTSRGFNTIKRGGIFRTGLTLQSNLLEA</sequence>
<evidence type="ECO:0000259" key="5">
    <source>
        <dbReference type="PROSITE" id="PS51206"/>
    </source>
</evidence>
<dbReference type="SMART" id="SM00943">
    <property type="entry name" value="Prim-Pol"/>
    <property type="match status" value="1"/>
</dbReference>
<dbReference type="EMBL" id="WTZA01000001">
    <property type="protein sequence ID" value="MXO75125.1"/>
    <property type="molecule type" value="Genomic_DNA"/>
</dbReference>
<proteinExistence type="predicted"/>
<dbReference type="InterPro" id="IPR045455">
    <property type="entry name" value="NrS-1_pol-like_helicase"/>
</dbReference>
<comment type="caution">
    <text evidence="6">The sequence shown here is derived from an EMBL/GenBank/DDBJ whole genome shotgun (WGS) entry which is preliminary data.</text>
</comment>
<dbReference type="Pfam" id="PF08706">
    <property type="entry name" value="D5_N"/>
    <property type="match status" value="1"/>
</dbReference>
<dbReference type="SUPFAM" id="SSF56747">
    <property type="entry name" value="Prim-pol domain"/>
    <property type="match status" value="1"/>
</dbReference>
<evidence type="ECO:0000256" key="3">
    <source>
        <dbReference type="ARBA" id="ARBA00022806"/>
    </source>
</evidence>
<evidence type="ECO:0000313" key="6">
    <source>
        <dbReference type="EMBL" id="MXO75125.1"/>
    </source>
</evidence>
<dbReference type="SMART" id="SM00885">
    <property type="entry name" value="D5_N"/>
    <property type="match status" value="1"/>
</dbReference>
<dbReference type="CDD" id="cd04859">
    <property type="entry name" value="Prim_Pol"/>
    <property type="match status" value="1"/>
</dbReference>
<dbReference type="Gene3D" id="3.40.50.300">
    <property type="entry name" value="P-loop containing nucleotide triphosphate hydrolases"/>
    <property type="match status" value="1"/>
</dbReference>
<dbReference type="InterPro" id="IPR004968">
    <property type="entry name" value="DNA_primase/NTPase_C"/>
</dbReference>
<dbReference type="GO" id="GO:0016787">
    <property type="term" value="F:hydrolase activity"/>
    <property type="evidence" value="ECO:0007669"/>
    <property type="project" value="UniProtKB-KW"/>
</dbReference>
<name>A0A6I4TG67_9SPHN</name>
<feature type="domain" description="SF3 helicase" evidence="5">
    <location>
        <begin position="413"/>
        <end position="571"/>
    </location>
</feature>